<name>A0A9N9RVJ8_9DIPT</name>
<organism evidence="4 5">
    <name type="scientific">Chironomus riparius</name>
    <dbReference type="NCBI Taxonomy" id="315576"/>
    <lineage>
        <taxon>Eukaryota</taxon>
        <taxon>Metazoa</taxon>
        <taxon>Ecdysozoa</taxon>
        <taxon>Arthropoda</taxon>
        <taxon>Hexapoda</taxon>
        <taxon>Insecta</taxon>
        <taxon>Pterygota</taxon>
        <taxon>Neoptera</taxon>
        <taxon>Endopterygota</taxon>
        <taxon>Diptera</taxon>
        <taxon>Nematocera</taxon>
        <taxon>Chironomoidea</taxon>
        <taxon>Chironomidae</taxon>
        <taxon>Chironominae</taxon>
        <taxon>Chironomus</taxon>
    </lineage>
</organism>
<keyword evidence="2" id="KW-1133">Transmembrane helix</keyword>
<keyword evidence="3" id="KW-0732">Signal</keyword>
<feature type="region of interest" description="Disordered" evidence="1">
    <location>
        <begin position="168"/>
        <end position="199"/>
    </location>
</feature>
<evidence type="ECO:0000256" key="1">
    <source>
        <dbReference type="SAM" id="MobiDB-lite"/>
    </source>
</evidence>
<dbReference type="Proteomes" id="UP001153620">
    <property type="component" value="Chromosome 2"/>
</dbReference>
<evidence type="ECO:0000313" key="5">
    <source>
        <dbReference type="Proteomes" id="UP001153620"/>
    </source>
</evidence>
<keyword evidence="2" id="KW-0812">Transmembrane</keyword>
<evidence type="ECO:0000313" key="4">
    <source>
        <dbReference type="EMBL" id="CAG9804327.1"/>
    </source>
</evidence>
<sequence length="282" mass="32570">MKCFIVFISIILICTQLTKCEQNKDGMVAYIKGSLPNQIYRCIQRFNILRCLKYFVLLRLEARDYSFSPTNSTSEFLENILRSENNLPREIPENITKLNEDDLNDRLTEGFQRFFKNRPIKLHFIPNILVKVVPNRGNDLEVSLKKIVNGSFSSRKLDGASKAEDVDSDYYDDEDVKEEKDETVIKDEKGDMKKDEKEKGTGMRKKHGYYIQLGVPLLLTPYMVFAGFLPMLIPVLKLATAFTTIVNVAALIGSIVYLARQHALEREMQQTVYFNPGYKERK</sequence>
<reference evidence="4" key="1">
    <citation type="submission" date="2022-01" db="EMBL/GenBank/DDBJ databases">
        <authorList>
            <person name="King R."/>
        </authorList>
    </citation>
    <scope>NUCLEOTIDE SEQUENCE</scope>
</reference>
<feature type="transmembrane region" description="Helical" evidence="2">
    <location>
        <begin position="239"/>
        <end position="259"/>
    </location>
</feature>
<evidence type="ECO:0000256" key="2">
    <source>
        <dbReference type="SAM" id="Phobius"/>
    </source>
</evidence>
<evidence type="ECO:0000256" key="3">
    <source>
        <dbReference type="SAM" id="SignalP"/>
    </source>
</evidence>
<feature type="compositionally biased region" description="Basic and acidic residues" evidence="1">
    <location>
        <begin position="177"/>
        <end position="199"/>
    </location>
</feature>
<feature type="chain" id="PRO_5040484364" evidence="3">
    <location>
        <begin position="21"/>
        <end position="282"/>
    </location>
</feature>
<protein>
    <submittedName>
        <fullName evidence="4">Uncharacterized protein</fullName>
    </submittedName>
</protein>
<dbReference type="AlphaFoldDB" id="A0A9N9RVJ8"/>
<reference evidence="4" key="2">
    <citation type="submission" date="2022-10" db="EMBL/GenBank/DDBJ databases">
        <authorList>
            <consortium name="ENA_rothamsted_submissions"/>
            <consortium name="culmorum"/>
            <person name="King R."/>
        </authorList>
    </citation>
    <scope>NUCLEOTIDE SEQUENCE</scope>
</reference>
<gene>
    <name evidence="4" type="ORF">CHIRRI_LOCUS7218</name>
</gene>
<accession>A0A9N9RVJ8</accession>
<feature type="signal peptide" evidence="3">
    <location>
        <begin position="1"/>
        <end position="20"/>
    </location>
</feature>
<keyword evidence="5" id="KW-1185">Reference proteome</keyword>
<dbReference type="EMBL" id="OU895878">
    <property type="protein sequence ID" value="CAG9804327.1"/>
    <property type="molecule type" value="Genomic_DNA"/>
</dbReference>
<proteinExistence type="predicted"/>
<feature type="transmembrane region" description="Helical" evidence="2">
    <location>
        <begin position="209"/>
        <end position="233"/>
    </location>
</feature>
<dbReference type="OrthoDB" id="6819390at2759"/>
<keyword evidence="2" id="KW-0472">Membrane</keyword>